<keyword evidence="2" id="KW-0233">DNA recombination</keyword>
<dbReference type="GO" id="GO:0006310">
    <property type="term" value="P:DNA recombination"/>
    <property type="evidence" value="ECO:0007669"/>
    <property type="project" value="UniProtKB-UniRule"/>
</dbReference>
<dbReference type="GO" id="GO:0003697">
    <property type="term" value="F:single-stranded DNA binding"/>
    <property type="evidence" value="ECO:0007669"/>
    <property type="project" value="UniProtKB-UniRule"/>
</dbReference>
<dbReference type="CDD" id="cd04496">
    <property type="entry name" value="SSB_OBF"/>
    <property type="match status" value="1"/>
</dbReference>
<evidence type="ECO:0000256" key="3">
    <source>
        <dbReference type="PIRNR" id="PIRNR002070"/>
    </source>
</evidence>
<dbReference type="Pfam" id="PF00436">
    <property type="entry name" value="SSB"/>
    <property type="match status" value="1"/>
</dbReference>
<feature type="short sequence motif" description="Important for interaction with partner proteins" evidence="2">
    <location>
        <begin position="152"/>
        <end position="157"/>
    </location>
</feature>
<evidence type="ECO:0000313" key="6">
    <source>
        <dbReference type="Proteomes" id="UP000035337"/>
    </source>
</evidence>
<dbReference type="InterPro" id="IPR011344">
    <property type="entry name" value="ssDNA-bd"/>
</dbReference>
<comment type="caution">
    <text evidence="2">Lacks conserved residue(s) required for the propagation of feature annotation.</text>
</comment>
<proteinExistence type="inferred from homology"/>
<dbReference type="AlphaFoldDB" id="A0A0G3WHL9"/>
<dbReference type="NCBIfam" id="TIGR00621">
    <property type="entry name" value="ssb"/>
    <property type="match status" value="1"/>
</dbReference>
<organism evidence="5 6">
    <name type="scientific">Endomicrobium proavitum</name>
    <dbReference type="NCBI Taxonomy" id="1408281"/>
    <lineage>
        <taxon>Bacteria</taxon>
        <taxon>Pseudomonadati</taxon>
        <taxon>Elusimicrobiota</taxon>
        <taxon>Endomicrobiia</taxon>
        <taxon>Endomicrobiales</taxon>
        <taxon>Endomicrobiaceae</taxon>
        <taxon>Endomicrobium</taxon>
    </lineage>
</organism>
<evidence type="ECO:0000256" key="2">
    <source>
        <dbReference type="HAMAP-Rule" id="MF_00984"/>
    </source>
</evidence>
<dbReference type="RefSeq" id="WP_082121437.1">
    <property type="nucleotide sequence ID" value="NZ_CP009498.1"/>
</dbReference>
<comment type="function">
    <text evidence="2">Plays an important role in DNA replication, recombination and repair. Binds to ssDNA and to an array of partner proteins to recruit them to their sites of action during DNA metabolism.</text>
</comment>
<keyword evidence="6" id="KW-1185">Reference proteome</keyword>
<reference evidence="5 6" key="1">
    <citation type="submission" date="2014-09" db="EMBL/GenBank/DDBJ databases">
        <title>Complete genome sequence of Endomicrobium proavitum.</title>
        <authorList>
            <person name="Zheng H."/>
        </authorList>
    </citation>
    <scope>NUCLEOTIDE SEQUENCE [LARGE SCALE GENOMIC DNA]</scope>
    <source>
        <strain evidence="5 6">Rsa215</strain>
    </source>
</reference>
<dbReference type="Gene3D" id="2.40.50.140">
    <property type="entry name" value="Nucleic acid-binding proteins"/>
    <property type="match status" value="1"/>
</dbReference>
<dbReference type="STRING" id="1408281.Epro_0013"/>
<gene>
    <name evidence="5" type="primary">ssb</name>
    <name evidence="5" type="ORF">Epro_0013</name>
</gene>
<evidence type="ECO:0000313" key="5">
    <source>
        <dbReference type="EMBL" id="AKL97392.1"/>
    </source>
</evidence>
<keyword evidence="2" id="KW-0227">DNA damage</keyword>
<keyword evidence="1 2" id="KW-0238">DNA-binding</keyword>
<dbReference type="HAMAP" id="MF_00984">
    <property type="entry name" value="SSB"/>
    <property type="match status" value="1"/>
</dbReference>
<keyword evidence="2" id="KW-0234">DNA repair</keyword>
<dbReference type="KEGG" id="epo:Epro_0013"/>
<dbReference type="EMBL" id="CP009498">
    <property type="protein sequence ID" value="AKL97392.1"/>
    <property type="molecule type" value="Genomic_DNA"/>
</dbReference>
<dbReference type="PIRSF" id="PIRSF002070">
    <property type="entry name" value="SSB"/>
    <property type="match status" value="1"/>
</dbReference>
<dbReference type="InterPro" id="IPR000424">
    <property type="entry name" value="Primosome_PriB/ssb"/>
</dbReference>
<dbReference type="PANTHER" id="PTHR10302">
    <property type="entry name" value="SINGLE-STRANDED DNA-BINDING PROTEIN"/>
    <property type="match status" value="1"/>
</dbReference>
<dbReference type="PROSITE" id="PS50935">
    <property type="entry name" value="SSB"/>
    <property type="match status" value="1"/>
</dbReference>
<dbReference type="PANTHER" id="PTHR10302:SF27">
    <property type="entry name" value="SINGLE-STRANDED DNA-BINDING PROTEIN"/>
    <property type="match status" value="1"/>
</dbReference>
<dbReference type="GO" id="GO:0006260">
    <property type="term" value="P:DNA replication"/>
    <property type="evidence" value="ECO:0007669"/>
    <property type="project" value="UniProtKB-UniRule"/>
</dbReference>
<name>A0A0G3WHL9_9BACT</name>
<dbReference type="GO" id="GO:0009295">
    <property type="term" value="C:nucleoid"/>
    <property type="evidence" value="ECO:0007669"/>
    <property type="project" value="TreeGrafter"/>
</dbReference>
<dbReference type="Proteomes" id="UP000035337">
    <property type="component" value="Chromosome"/>
</dbReference>
<evidence type="ECO:0000256" key="1">
    <source>
        <dbReference type="ARBA" id="ARBA00023125"/>
    </source>
</evidence>
<protein>
    <recommendedName>
        <fullName evidence="2 3">Single-stranded DNA-binding protein</fullName>
        <shortName evidence="2">SSB</shortName>
    </recommendedName>
</protein>
<dbReference type="OrthoDB" id="9809878at2"/>
<evidence type="ECO:0000256" key="4">
    <source>
        <dbReference type="SAM" id="MobiDB-lite"/>
    </source>
</evidence>
<dbReference type="InterPro" id="IPR012340">
    <property type="entry name" value="NA-bd_OB-fold"/>
</dbReference>
<keyword evidence="2" id="KW-0235">DNA replication</keyword>
<comment type="subunit">
    <text evidence="2">Homotetramer.</text>
</comment>
<dbReference type="PATRIC" id="fig|1408281.3.peg.13"/>
<dbReference type="SUPFAM" id="SSF50249">
    <property type="entry name" value="Nucleic acid-binding proteins"/>
    <property type="match status" value="1"/>
</dbReference>
<accession>A0A0G3WHL9</accession>
<feature type="region of interest" description="Disordered" evidence="4">
    <location>
        <begin position="128"/>
        <end position="157"/>
    </location>
</feature>
<dbReference type="GO" id="GO:0006281">
    <property type="term" value="P:DNA repair"/>
    <property type="evidence" value="ECO:0007669"/>
    <property type="project" value="UniProtKB-UniRule"/>
</dbReference>
<sequence length="157" mass="17489">MTQQTNSLRLPEQNSVIMVGRLTRDPELRRTGTGKAVCSFDIAISRRFKDQATGEWKDADPTFVPIVVWGDMAERCGERLKKGAPVHVEGRLQTNKWESTDGTKKSRLEVIASRVQFLSIVRHESQTQAAAIGAKPVDDDSQPNTSFSGDEDEDIPF</sequence>